<comment type="caution">
    <text evidence="1">The sequence shown here is derived from an EMBL/GenBank/DDBJ whole genome shotgun (WGS) entry which is preliminary data.</text>
</comment>
<dbReference type="EMBL" id="MU003538">
    <property type="protein sequence ID" value="KAF2464208.1"/>
    <property type="molecule type" value="Genomic_DNA"/>
</dbReference>
<gene>
    <name evidence="1" type="ORF">BDR25DRAFT_381291</name>
</gene>
<accession>A0ACB6QB96</accession>
<proteinExistence type="predicted"/>
<keyword evidence="2" id="KW-1185">Reference proteome</keyword>
<sequence>MTTTSSQVSTPWGDANETGVAPVWEEANLTNPYLWERDIWYPAGLPSFNFTFGIPMGSVEDDFPTVMQAQLGLGKNSSFLEFFKGAGYIGARAYSVFWGRLNGPAEQRTSGALILGGYDKSFIDSSTGTQISGEIMPSEPGVFGCSTGLQLPINDLQLNWRNGTNTSIIKGSSLGSLVICLEPSFPGLMSLPHSHWDAFKKLAGGKALEGDEGRSTFMINPGTMMFEKENIYDGDLTIEMFDDVRFRIPNTDLVVPPAYISSNGTIIANSSIRNIVIKGLDEGRNDALMLGKTFLSSAYLLVNHDKNSFTLWAALTSANGDGIRSNGSLVAVASNGNETTEFCEGSFGGNSNPTTSSLPFPSSSSDLGRDGKELSKGSIAGIAIGSAIAFALVAGIAWKLWRTKRNGSRKNREVVYEWDQGPSPSKYASHAPPLELVEMGTEQSVSELVAEERVSELAVEERVSEQRDDDDHVVVGLAC</sequence>
<evidence type="ECO:0000313" key="1">
    <source>
        <dbReference type="EMBL" id="KAF2464208.1"/>
    </source>
</evidence>
<dbReference type="Proteomes" id="UP000799755">
    <property type="component" value="Unassembled WGS sequence"/>
</dbReference>
<evidence type="ECO:0000313" key="2">
    <source>
        <dbReference type="Proteomes" id="UP000799755"/>
    </source>
</evidence>
<organism evidence="1 2">
    <name type="scientific">Lindgomyces ingoldianus</name>
    <dbReference type="NCBI Taxonomy" id="673940"/>
    <lineage>
        <taxon>Eukaryota</taxon>
        <taxon>Fungi</taxon>
        <taxon>Dikarya</taxon>
        <taxon>Ascomycota</taxon>
        <taxon>Pezizomycotina</taxon>
        <taxon>Dothideomycetes</taxon>
        <taxon>Pleosporomycetidae</taxon>
        <taxon>Pleosporales</taxon>
        <taxon>Lindgomycetaceae</taxon>
        <taxon>Lindgomyces</taxon>
    </lineage>
</organism>
<reference evidence="1" key="1">
    <citation type="journal article" date="2020" name="Stud. Mycol.">
        <title>101 Dothideomycetes genomes: a test case for predicting lifestyles and emergence of pathogens.</title>
        <authorList>
            <person name="Haridas S."/>
            <person name="Albert R."/>
            <person name="Binder M."/>
            <person name="Bloem J."/>
            <person name="Labutti K."/>
            <person name="Salamov A."/>
            <person name="Andreopoulos B."/>
            <person name="Baker S."/>
            <person name="Barry K."/>
            <person name="Bills G."/>
            <person name="Bluhm B."/>
            <person name="Cannon C."/>
            <person name="Castanera R."/>
            <person name="Culley D."/>
            <person name="Daum C."/>
            <person name="Ezra D."/>
            <person name="Gonzalez J."/>
            <person name="Henrissat B."/>
            <person name="Kuo A."/>
            <person name="Liang C."/>
            <person name="Lipzen A."/>
            <person name="Lutzoni F."/>
            <person name="Magnuson J."/>
            <person name="Mondo S."/>
            <person name="Nolan M."/>
            <person name="Ohm R."/>
            <person name="Pangilinan J."/>
            <person name="Park H.-J."/>
            <person name="Ramirez L."/>
            <person name="Alfaro M."/>
            <person name="Sun H."/>
            <person name="Tritt A."/>
            <person name="Yoshinaga Y."/>
            <person name="Zwiers L.-H."/>
            <person name="Turgeon B."/>
            <person name="Goodwin S."/>
            <person name="Spatafora J."/>
            <person name="Crous P."/>
            <person name="Grigoriev I."/>
        </authorList>
    </citation>
    <scope>NUCLEOTIDE SEQUENCE</scope>
    <source>
        <strain evidence="1">ATCC 200398</strain>
    </source>
</reference>
<name>A0ACB6QB96_9PLEO</name>
<protein>
    <submittedName>
        <fullName evidence="1">Uncharacterized protein</fullName>
    </submittedName>
</protein>